<protein>
    <submittedName>
        <fullName evidence="7">TetR family transcriptional regulator</fullName>
    </submittedName>
</protein>
<evidence type="ECO:0000256" key="1">
    <source>
        <dbReference type="ARBA" id="ARBA00022491"/>
    </source>
</evidence>
<evidence type="ECO:0000256" key="3">
    <source>
        <dbReference type="ARBA" id="ARBA00023125"/>
    </source>
</evidence>
<reference evidence="7 8" key="1">
    <citation type="submission" date="2019-10" db="EMBL/GenBank/DDBJ databases">
        <title>Georgenia wutianyii sp. nov. and Georgenia yuyongxinii sp. nov. isolated from plateau pika (Ochotona curzoniae) in the Qinghai-Tibet plateau of China.</title>
        <authorList>
            <person name="Tian Z."/>
        </authorList>
    </citation>
    <scope>NUCLEOTIDE SEQUENCE [LARGE SCALE GENOMIC DNA]</scope>
    <source>
        <strain evidence="7 8">JCM 19765</strain>
    </source>
</reference>
<proteinExistence type="predicted"/>
<sequence>MPKLVDPAARRREVGEAVLRVVGARGVEGASFGAIAEEANLAIGSVRNYFPNHDAVLLFAMQELADRVTDRLRRRLESIAELDVDLATVEEILAELLPVNEHRRLEADVWLAFVAATRTRPVLAEVARKAGSGIRTVVGHVLAGAQRRGLLRVEDPVVETERLASLLDGLTIATIRPPGISAATAREVLRRHLESLT</sequence>
<dbReference type="AlphaFoldDB" id="A0A6N7EE69"/>
<evidence type="ECO:0000259" key="6">
    <source>
        <dbReference type="PROSITE" id="PS50977"/>
    </source>
</evidence>
<dbReference type="EMBL" id="WHPC01000002">
    <property type="protein sequence ID" value="MPV35631.1"/>
    <property type="molecule type" value="Genomic_DNA"/>
</dbReference>
<keyword evidence="4" id="KW-0804">Transcription</keyword>
<dbReference type="Gene3D" id="1.10.357.10">
    <property type="entry name" value="Tetracycline Repressor, domain 2"/>
    <property type="match status" value="1"/>
</dbReference>
<dbReference type="PROSITE" id="PS50977">
    <property type="entry name" value="HTH_TETR_2"/>
    <property type="match status" value="1"/>
</dbReference>
<dbReference type="OrthoDB" id="9816296at2"/>
<dbReference type="InterPro" id="IPR036271">
    <property type="entry name" value="Tet_transcr_reg_TetR-rel_C_sf"/>
</dbReference>
<comment type="caution">
    <text evidence="7">The sequence shown here is derived from an EMBL/GenBank/DDBJ whole genome shotgun (WGS) entry which is preliminary data.</text>
</comment>
<dbReference type="SUPFAM" id="SSF48498">
    <property type="entry name" value="Tetracyclin repressor-like, C-terminal domain"/>
    <property type="match status" value="1"/>
</dbReference>
<evidence type="ECO:0000313" key="8">
    <source>
        <dbReference type="Proteomes" id="UP000437709"/>
    </source>
</evidence>
<dbReference type="RefSeq" id="WP_152195983.1">
    <property type="nucleotide sequence ID" value="NZ_VUKD01000004.1"/>
</dbReference>
<dbReference type="InterPro" id="IPR001647">
    <property type="entry name" value="HTH_TetR"/>
</dbReference>
<dbReference type="Proteomes" id="UP000437709">
    <property type="component" value="Unassembled WGS sequence"/>
</dbReference>
<evidence type="ECO:0000256" key="5">
    <source>
        <dbReference type="PROSITE-ProRule" id="PRU00335"/>
    </source>
</evidence>
<accession>A0A6N7EE69</accession>
<keyword evidence="8" id="KW-1185">Reference proteome</keyword>
<feature type="DNA-binding region" description="H-T-H motif" evidence="5">
    <location>
        <begin position="31"/>
        <end position="50"/>
    </location>
</feature>
<gene>
    <name evidence="7" type="ORF">GB881_00960</name>
</gene>
<organism evidence="7 8">
    <name type="scientific">Georgenia subflava</name>
    <dbReference type="NCBI Taxonomy" id="1622177"/>
    <lineage>
        <taxon>Bacteria</taxon>
        <taxon>Bacillati</taxon>
        <taxon>Actinomycetota</taxon>
        <taxon>Actinomycetes</taxon>
        <taxon>Micrococcales</taxon>
        <taxon>Bogoriellaceae</taxon>
        <taxon>Georgenia</taxon>
    </lineage>
</organism>
<name>A0A6N7EE69_9MICO</name>
<evidence type="ECO:0000313" key="7">
    <source>
        <dbReference type="EMBL" id="MPV35631.1"/>
    </source>
</evidence>
<dbReference type="InterPro" id="IPR009057">
    <property type="entry name" value="Homeodomain-like_sf"/>
</dbReference>
<dbReference type="Pfam" id="PF13977">
    <property type="entry name" value="TetR_C_6"/>
    <property type="match status" value="1"/>
</dbReference>
<feature type="domain" description="HTH tetR-type" evidence="6">
    <location>
        <begin position="8"/>
        <end position="68"/>
    </location>
</feature>
<keyword evidence="3 5" id="KW-0238">DNA-binding</keyword>
<dbReference type="SUPFAM" id="SSF46689">
    <property type="entry name" value="Homeodomain-like"/>
    <property type="match status" value="1"/>
</dbReference>
<keyword evidence="2" id="KW-0805">Transcription regulation</keyword>
<dbReference type="InterPro" id="IPR039538">
    <property type="entry name" value="BetI_C"/>
</dbReference>
<dbReference type="GO" id="GO:0003677">
    <property type="term" value="F:DNA binding"/>
    <property type="evidence" value="ECO:0007669"/>
    <property type="project" value="UniProtKB-UniRule"/>
</dbReference>
<evidence type="ECO:0000256" key="4">
    <source>
        <dbReference type="ARBA" id="ARBA00023163"/>
    </source>
</evidence>
<evidence type="ECO:0000256" key="2">
    <source>
        <dbReference type="ARBA" id="ARBA00023015"/>
    </source>
</evidence>
<keyword evidence="1" id="KW-0678">Repressor</keyword>